<dbReference type="OrthoDB" id="5349at2"/>
<dbReference type="PANTHER" id="PTHR35011:SF2">
    <property type="entry name" value="2,3-DIKETO-L-GULONATE TRAP TRANSPORTER SMALL PERMEASE PROTEIN YIAM"/>
    <property type="match status" value="1"/>
</dbReference>
<evidence type="ECO:0000313" key="10">
    <source>
        <dbReference type="EMBL" id="ANZ44291.1"/>
    </source>
</evidence>
<dbReference type="KEGG" id="cpor:BED41_03825"/>
<dbReference type="EMBL" id="CP016757">
    <property type="protein sequence ID" value="ANZ44291.1"/>
    <property type="molecule type" value="Genomic_DNA"/>
</dbReference>
<keyword evidence="7" id="KW-0472">Membrane</keyword>
<keyword evidence="2" id="KW-0813">Transport</keyword>
<keyword evidence="6" id="KW-1133">Transmembrane helix</keyword>
<dbReference type="GO" id="GO:0022857">
    <property type="term" value="F:transmembrane transporter activity"/>
    <property type="evidence" value="ECO:0007669"/>
    <property type="project" value="TreeGrafter"/>
</dbReference>
<proteinExistence type="inferred from homology"/>
<comment type="subcellular location">
    <subcellularLocation>
        <location evidence="1">Cell inner membrane</location>
        <topology evidence="1">Multi-pass membrane protein</topology>
    </subcellularLocation>
</comment>
<evidence type="ECO:0000256" key="6">
    <source>
        <dbReference type="ARBA" id="ARBA00022989"/>
    </source>
</evidence>
<comment type="similarity">
    <text evidence="8">Belongs to the TRAP transporter small permease family.</text>
</comment>
<keyword evidence="4" id="KW-0997">Cell inner membrane</keyword>
<evidence type="ECO:0000256" key="1">
    <source>
        <dbReference type="ARBA" id="ARBA00004429"/>
    </source>
</evidence>
<dbReference type="STRING" id="1197717.BED41_03825"/>
<name>A0A1B2I2T6_9BACT</name>
<evidence type="ECO:0000256" key="7">
    <source>
        <dbReference type="ARBA" id="ARBA00023136"/>
    </source>
</evidence>
<dbReference type="GO" id="GO:0005886">
    <property type="term" value="C:plasma membrane"/>
    <property type="evidence" value="ECO:0007669"/>
    <property type="project" value="UniProtKB-SubCell"/>
</dbReference>
<evidence type="ECO:0000256" key="5">
    <source>
        <dbReference type="ARBA" id="ARBA00022692"/>
    </source>
</evidence>
<organism evidence="10 11">
    <name type="scientific">Cloacibacillus porcorum</name>
    <dbReference type="NCBI Taxonomy" id="1197717"/>
    <lineage>
        <taxon>Bacteria</taxon>
        <taxon>Thermotogati</taxon>
        <taxon>Synergistota</taxon>
        <taxon>Synergistia</taxon>
        <taxon>Synergistales</taxon>
        <taxon>Synergistaceae</taxon>
        <taxon>Cloacibacillus</taxon>
    </lineage>
</organism>
<dbReference type="RefSeq" id="WP_066743268.1">
    <property type="nucleotide sequence ID" value="NZ_CALCLR010000047.1"/>
</dbReference>
<sequence length="170" mass="20097">MTVKKFLDNFEEYFCVWTMAIMTILVFIQVVMRYVFSNSLSWSEELARFIFLWLSWIGASYAVKERSHFRVEMFANMIKGSCRRFFEYFVLVVWFVFSFILTWLGTELVVFIYDTGQSSAAMDIPMTWPYASVPVGCGLMCIRLLIEMYKIYKGEPVGSEKEQEELEEMI</sequence>
<evidence type="ECO:0000256" key="4">
    <source>
        <dbReference type="ARBA" id="ARBA00022519"/>
    </source>
</evidence>
<protein>
    <submittedName>
        <fullName evidence="10">C4-dicarboxylate ABC transporter substrate-binding protein</fullName>
    </submittedName>
</protein>
<dbReference type="PANTHER" id="PTHR35011">
    <property type="entry name" value="2,3-DIKETO-L-GULONATE TRAP TRANSPORTER SMALL PERMEASE PROTEIN YIAM"/>
    <property type="match status" value="1"/>
</dbReference>
<evidence type="ECO:0000313" key="11">
    <source>
        <dbReference type="Proteomes" id="UP000093044"/>
    </source>
</evidence>
<evidence type="ECO:0000256" key="8">
    <source>
        <dbReference type="ARBA" id="ARBA00038436"/>
    </source>
</evidence>
<dbReference type="GeneID" id="83056982"/>
<feature type="domain" description="Tripartite ATP-independent periplasmic transporters DctQ component" evidence="9">
    <location>
        <begin position="22"/>
        <end position="151"/>
    </location>
</feature>
<evidence type="ECO:0000256" key="3">
    <source>
        <dbReference type="ARBA" id="ARBA00022475"/>
    </source>
</evidence>
<evidence type="ECO:0000256" key="2">
    <source>
        <dbReference type="ARBA" id="ARBA00022448"/>
    </source>
</evidence>
<dbReference type="AlphaFoldDB" id="A0A1B2I2T6"/>
<keyword evidence="5" id="KW-0812">Transmembrane</keyword>
<keyword evidence="3" id="KW-1003">Cell membrane</keyword>
<gene>
    <name evidence="10" type="ORF">BED41_03825</name>
</gene>
<dbReference type="InterPro" id="IPR007387">
    <property type="entry name" value="TRAP_DctQ"/>
</dbReference>
<keyword evidence="11" id="KW-1185">Reference proteome</keyword>
<accession>A0A1B2I2T6</accession>
<evidence type="ECO:0000259" key="9">
    <source>
        <dbReference type="Pfam" id="PF04290"/>
    </source>
</evidence>
<dbReference type="GO" id="GO:0015740">
    <property type="term" value="P:C4-dicarboxylate transport"/>
    <property type="evidence" value="ECO:0007669"/>
    <property type="project" value="TreeGrafter"/>
</dbReference>
<reference evidence="10" key="1">
    <citation type="submission" date="2016-08" db="EMBL/GenBank/DDBJ databases">
        <title>Complete genome of Cloacibacillus porcorum.</title>
        <authorList>
            <person name="Looft T."/>
            <person name="Bayles D.O."/>
            <person name="Alt D.P."/>
        </authorList>
    </citation>
    <scope>NUCLEOTIDE SEQUENCE [LARGE SCALE GENOMIC DNA]</scope>
    <source>
        <strain evidence="10">CL-84</strain>
    </source>
</reference>
<dbReference type="Proteomes" id="UP000093044">
    <property type="component" value="Chromosome"/>
</dbReference>
<dbReference type="InterPro" id="IPR055348">
    <property type="entry name" value="DctQ"/>
</dbReference>
<dbReference type="Pfam" id="PF04290">
    <property type="entry name" value="DctQ"/>
    <property type="match status" value="1"/>
</dbReference>